<keyword evidence="4" id="KW-1185">Reference proteome</keyword>
<evidence type="ECO:0000256" key="1">
    <source>
        <dbReference type="SAM" id="Phobius"/>
    </source>
</evidence>
<dbReference type="Gene3D" id="3.30.70.2390">
    <property type="match status" value="1"/>
</dbReference>
<reference evidence="4" key="1">
    <citation type="submission" date="2016-10" db="EMBL/GenBank/DDBJ databases">
        <authorList>
            <person name="Varghese N."/>
            <person name="Submissions S."/>
        </authorList>
    </citation>
    <scope>NUCLEOTIDE SEQUENCE [LARGE SCALE GENOMIC DNA]</scope>
    <source>
        <strain evidence="4">IMMIB L-1606</strain>
    </source>
</reference>
<dbReference type="Pfam" id="PF13399">
    <property type="entry name" value="LytR_C"/>
    <property type="match status" value="1"/>
</dbReference>
<keyword evidence="1" id="KW-1133">Transmembrane helix</keyword>
<organism evidence="3 4">
    <name type="scientific">Pseudarthrobacter equi</name>
    <dbReference type="NCBI Taxonomy" id="728066"/>
    <lineage>
        <taxon>Bacteria</taxon>
        <taxon>Bacillati</taxon>
        <taxon>Actinomycetota</taxon>
        <taxon>Actinomycetes</taxon>
        <taxon>Micrococcales</taxon>
        <taxon>Micrococcaceae</taxon>
        <taxon>Pseudarthrobacter</taxon>
    </lineage>
</organism>
<dbReference type="EMBL" id="LT629779">
    <property type="protein sequence ID" value="SDS82858.1"/>
    <property type="molecule type" value="Genomic_DNA"/>
</dbReference>
<dbReference type="OrthoDB" id="4864198at2"/>
<evidence type="ECO:0000259" key="2">
    <source>
        <dbReference type="Pfam" id="PF13399"/>
    </source>
</evidence>
<accession>A0A1H1VDJ9</accession>
<dbReference type="InterPro" id="IPR027381">
    <property type="entry name" value="LytR/CpsA/Psr_C"/>
</dbReference>
<keyword evidence="1" id="KW-0472">Membrane</keyword>
<feature type="transmembrane region" description="Helical" evidence="1">
    <location>
        <begin position="48"/>
        <end position="68"/>
    </location>
</feature>
<dbReference type="AlphaFoldDB" id="A0A1H1VDJ9"/>
<keyword evidence="1" id="KW-0812">Transmembrane</keyword>
<name>A0A1H1VDJ9_9MICC</name>
<proteinExistence type="predicted"/>
<gene>
    <name evidence="3" type="ORF">SAMN04489743_0970</name>
</gene>
<protein>
    <submittedName>
        <fullName evidence="3">LytR cell envelope-related transcriptional attenuator</fullName>
    </submittedName>
</protein>
<dbReference type="RefSeq" id="WP_091718047.1">
    <property type="nucleotide sequence ID" value="NZ_LT629779.1"/>
</dbReference>
<feature type="domain" description="LytR/CpsA/Psr regulator C-terminal" evidence="2">
    <location>
        <begin position="99"/>
        <end position="184"/>
    </location>
</feature>
<evidence type="ECO:0000313" key="3">
    <source>
        <dbReference type="EMBL" id="SDS82858.1"/>
    </source>
</evidence>
<dbReference type="Proteomes" id="UP000198751">
    <property type="component" value="Chromosome I"/>
</dbReference>
<evidence type="ECO:0000313" key="4">
    <source>
        <dbReference type="Proteomes" id="UP000198751"/>
    </source>
</evidence>
<sequence>MARKKKPQDVSVLHGHHVVSGQELRATFDAGQNADDTARVRRRVLHGVVLVLLIGLIAAGIITALAIINGRFSIPSAEPAAKTVSACPAATFDYTPNEQVNLNVYNSTSRPGLAKSVADDFLARKFVVATVGNTEPSYRGVAAVISGAAGQSAAFSVQRNLPGSDYFQDSRTDGTVDVILSQDYRALAPAELVDQTPGTLSCPRESRRVADDDMWPVIPSAAPAS</sequence>